<evidence type="ECO:0000313" key="6">
    <source>
        <dbReference type="Proteomes" id="UP001500689"/>
    </source>
</evidence>
<organism evidence="5 6">
    <name type="scientific">Amycolatopsis ultiminotia</name>
    <dbReference type="NCBI Taxonomy" id="543629"/>
    <lineage>
        <taxon>Bacteria</taxon>
        <taxon>Bacillati</taxon>
        <taxon>Actinomycetota</taxon>
        <taxon>Actinomycetes</taxon>
        <taxon>Pseudonocardiales</taxon>
        <taxon>Pseudonocardiaceae</taxon>
        <taxon>Amycolatopsis</taxon>
    </lineage>
</organism>
<dbReference type="RefSeq" id="WP_344855337.1">
    <property type="nucleotide sequence ID" value="NZ_BAAAZN010000001.1"/>
</dbReference>
<dbReference type="InterPro" id="IPR005474">
    <property type="entry name" value="Transketolase_N"/>
</dbReference>
<dbReference type="InterPro" id="IPR029061">
    <property type="entry name" value="THDP-binding"/>
</dbReference>
<gene>
    <name evidence="5" type="ORF">GCM10022222_08030</name>
</gene>
<name>A0ABP6V5J7_9PSEU</name>
<dbReference type="EMBL" id="BAAAZN010000001">
    <property type="protein sequence ID" value="GAA3527417.1"/>
    <property type="molecule type" value="Genomic_DNA"/>
</dbReference>
<feature type="domain" description="Transketolase N-terminal" evidence="4">
    <location>
        <begin position="22"/>
        <end position="246"/>
    </location>
</feature>
<evidence type="ECO:0000313" key="5">
    <source>
        <dbReference type="EMBL" id="GAA3527417.1"/>
    </source>
</evidence>
<protein>
    <submittedName>
        <fullName evidence="5">1-deoxy-D-xylulose-5-phosphate synthase N-terminal domain-containing protein</fullName>
    </submittedName>
</protein>
<proteinExistence type="inferred from homology"/>
<reference evidence="6" key="1">
    <citation type="journal article" date="2019" name="Int. J. Syst. Evol. Microbiol.">
        <title>The Global Catalogue of Microorganisms (GCM) 10K type strain sequencing project: providing services to taxonomists for standard genome sequencing and annotation.</title>
        <authorList>
            <consortium name="The Broad Institute Genomics Platform"/>
            <consortium name="The Broad Institute Genome Sequencing Center for Infectious Disease"/>
            <person name="Wu L."/>
            <person name="Ma J."/>
        </authorList>
    </citation>
    <scope>NUCLEOTIDE SEQUENCE [LARGE SCALE GENOMIC DNA]</scope>
    <source>
        <strain evidence="6">JCM 16898</strain>
    </source>
</reference>
<evidence type="ECO:0000256" key="1">
    <source>
        <dbReference type="ARBA" id="ARBA00001964"/>
    </source>
</evidence>
<dbReference type="Proteomes" id="UP001500689">
    <property type="component" value="Unassembled WGS sequence"/>
</dbReference>
<evidence type="ECO:0000256" key="2">
    <source>
        <dbReference type="ARBA" id="ARBA00007131"/>
    </source>
</evidence>
<dbReference type="Pfam" id="PF00456">
    <property type="entry name" value="Transketolase_N"/>
    <property type="match status" value="1"/>
</dbReference>
<accession>A0ABP6V5J7</accession>
<keyword evidence="6" id="KW-1185">Reference proteome</keyword>
<comment type="similarity">
    <text evidence="2">Belongs to the transketolase family.</text>
</comment>
<comment type="caution">
    <text evidence="5">The sequence shown here is derived from an EMBL/GenBank/DDBJ whole genome shotgun (WGS) entry which is preliminary data.</text>
</comment>
<dbReference type="PANTHER" id="PTHR47514:SF1">
    <property type="entry name" value="TRANSKETOLASE N-TERMINAL SECTION-RELATED"/>
    <property type="match status" value="1"/>
</dbReference>
<sequence length="282" mass="30044">MTRFVSPARETATAAPRHDAARVATGIRLRALRMVAPQGFGYLGQALCSAESLAVLYAELFRPGVDRFVCSPGHYIVAAYAVAAEVGLLDPEELSSYGQNGSCLEAIGTERSPAVDLTCGSLAQGLSGGVGFACSDRLRGRAEGPDAPRTFVLCSDGELEEGQLWEAALFAAHHRLGRLVVLLDANNSQVDGPVDGITTLEPIAEKWAAHGWHVADVDGHDLDALRRAYADALSDDRPSVIVARTSTRHGLDCLPPDADGHFIKLPPDLANRAFAELETRYA</sequence>
<evidence type="ECO:0000259" key="4">
    <source>
        <dbReference type="Pfam" id="PF00456"/>
    </source>
</evidence>
<evidence type="ECO:0000256" key="3">
    <source>
        <dbReference type="ARBA" id="ARBA00023052"/>
    </source>
</evidence>
<dbReference type="Gene3D" id="3.40.50.970">
    <property type="match status" value="1"/>
</dbReference>
<dbReference type="PANTHER" id="PTHR47514">
    <property type="entry name" value="TRANSKETOLASE N-TERMINAL SECTION-RELATED"/>
    <property type="match status" value="1"/>
</dbReference>
<keyword evidence="3" id="KW-0786">Thiamine pyrophosphate</keyword>
<comment type="cofactor">
    <cofactor evidence="1">
        <name>thiamine diphosphate</name>
        <dbReference type="ChEBI" id="CHEBI:58937"/>
    </cofactor>
</comment>
<dbReference type="SUPFAM" id="SSF52518">
    <property type="entry name" value="Thiamin diphosphate-binding fold (THDP-binding)"/>
    <property type="match status" value="1"/>
</dbReference>